<evidence type="ECO:0000256" key="1">
    <source>
        <dbReference type="ARBA" id="ARBA00004571"/>
    </source>
</evidence>
<dbReference type="InterPro" id="IPR023997">
    <property type="entry name" value="TonB-dep_OMP_SusC/RagA_CS"/>
</dbReference>
<evidence type="ECO:0000313" key="10">
    <source>
        <dbReference type="Proteomes" id="UP000251889"/>
    </source>
</evidence>
<keyword evidence="6 7" id="KW-0998">Cell outer membrane</keyword>
<dbReference type="RefSeq" id="WP_112744796.1">
    <property type="nucleotide sequence ID" value="NZ_QMFY01000001.1"/>
</dbReference>
<reference evidence="9 10" key="1">
    <citation type="submission" date="2018-06" db="EMBL/GenBank/DDBJ databases">
        <title>Chryseolinea flavus sp. nov., a member of the phylum Bacteroidetes isolated from soil.</title>
        <authorList>
            <person name="Li Y."/>
            <person name="Wang J."/>
        </authorList>
    </citation>
    <scope>NUCLEOTIDE SEQUENCE [LARGE SCALE GENOMIC DNA]</scope>
    <source>
        <strain evidence="9 10">SDU1-6</strain>
    </source>
</reference>
<dbReference type="Proteomes" id="UP000251889">
    <property type="component" value="Unassembled WGS sequence"/>
</dbReference>
<evidence type="ECO:0000256" key="5">
    <source>
        <dbReference type="ARBA" id="ARBA00023136"/>
    </source>
</evidence>
<dbReference type="AlphaFoldDB" id="A0A364Y8A2"/>
<comment type="caution">
    <text evidence="9">The sequence shown here is derived from an EMBL/GenBank/DDBJ whole genome shotgun (WGS) entry which is preliminary data.</text>
</comment>
<dbReference type="FunFam" id="2.170.130.10:FF:000003">
    <property type="entry name" value="SusC/RagA family TonB-linked outer membrane protein"/>
    <property type="match status" value="1"/>
</dbReference>
<dbReference type="OrthoDB" id="9768177at2"/>
<dbReference type="Pfam" id="PF13715">
    <property type="entry name" value="CarbopepD_reg_2"/>
    <property type="match status" value="1"/>
</dbReference>
<evidence type="ECO:0000256" key="7">
    <source>
        <dbReference type="PROSITE-ProRule" id="PRU01360"/>
    </source>
</evidence>
<dbReference type="EMBL" id="QMFY01000001">
    <property type="protein sequence ID" value="RAW02579.1"/>
    <property type="molecule type" value="Genomic_DNA"/>
</dbReference>
<dbReference type="PROSITE" id="PS52016">
    <property type="entry name" value="TONB_DEPENDENT_REC_3"/>
    <property type="match status" value="1"/>
</dbReference>
<protein>
    <submittedName>
        <fullName evidence="9">SusC/RagA family TonB-linked outer membrane protein</fullName>
    </submittedName>
</protein>
<dbReference type="Gene3D" id="2.40.170.20">
    <property type="entry name" value="TonB-dependent receptor, beta-barrel domain"/>
    <property type="match status" value="1"/>
</dbReference>
<comment type="subcellular location">
    <subcellularLocation>
        <location evidence="1 7">Cell outer membrane</location>
        <topology evidence="1 7">Multi-pass membrane protein</topology>
    </subcellularLocation>
</comment>
<evidence type="ECO:0000256" key="4">
    <source>
        <dbReference type="ARBA" id="ARBA00022692"/>
    </source>
</evidence>
<dbReference type="NCBIfam" id="TIGR04057">
    <property type="entry name" value="SusC_RagA_signa"/>
    <property type="match status" value="1"/>
</dbReference>
<gene>
    <name evidence="9" type="ORF">DQQ10_00230</name>
</gene>
<dbReference type="NCBIfam" id="TIGR04056">
    <property type="entry name" value="OMP_RagA_SusC"/>
    <property type="match status" value="1"/>
</dbReference>
<sequence length="1065" mass="118550">MKKNLPETLPFIVQCLAIGFCFLCFFSTDGYALSKHSAIEVVNNDSFVAGALLQSRVVTGTVLDNETNEGIPGVSVVIKGTNTGAITDVAGAFSLEVPSNDAILLFSAIGYASQEVPVAQLSVFNIRLITDISTLNEIVVVGYGEQKKESIVGAITQTSGTVLQRTGGVSNVGAALTGNLPGVVTMSSSGMPGEEDPMILIRAASSWNNRQPLILVDGVERPMQGIDINAVESISVLKDASATAVFGVKGANGVILITTKRGKEGAAKIEITGSTTLKVPSKLPNKLDSYDALMARNIAIEHELGVSPSSWSYIRPQSFIDKYRNPASLEESERYPNIDWQEELFRDYAMAYNANLSVSGGTSFVKYFTSADFQHEGDLFRMWDNGRNYDAGYGYNRLNVRSNLDFQLTKTTVFKINLAGSNGVRKSPWNQSNSSDWAVAQQWAGAYNIAPDVFMPKYSDGSWGFYPDISNVSNSAANLALGGAMTTTNTRINTDFILQQDLNFVMKGLNFRGSISWDNAFIEWNRGVNDLFNNAQQKWINPLTGSVTYKYDYDQNNHFDFMQGVLWSTSGGEVRNNDTQRNLNYQLQTNWARTFDKHNVAAMAMFMRQQRATGSEMPRYREDWVFRGTYDYNGKYFAEYNGAYNGSEQFSKDYRYAFFNSGAIGWMISEESFMKDLSFLDLLKVRSSFGAIGDDNIRDRWLYLTQWAYGGTTSLDVTQGTSPYPWYREAAIGNPDVRWETVKKFNIGIDYAFFDGLFSGSVDFFRDKRTDILVNGVDRAVPSYFGGTPPTANIGSVEAQGFEIVLNADKTLSNGIRLWASLNLTHAKNKILNRDDPALYPDYRKQAGFAINQHRSFIDAGYVNTYDEIYGSPQHNTNDIQKLPGNYYIIDFNGDGIVDDFDRVAYGYSDVPQNTYSATVGFDWKGFSVFAQFYGVNNVTREVPLTSFGSGLNTVYDMGTWWSRDLPNADVPVPRWMSTPSYYNGTQFLYDGSYVRLKNAEIAYTLSAKQLSKVGFTALRIFLNGNNLWVWSRMPDDRESNFAGAGSQGAYPTVKRYNLGLRLTL</sequence>
<keyword evidence="5 7" id="KW-0472">Membrane</keyword>
<dbReference type="GO" id="GO:0009279">
    <property type="term" value="C:cell outer membrane"/>
    <property type="evidence" value="ECO:0007669"/>
    <property type="project" value="UniProtKB-SubCell"/>
</dbReference>
<dbReference type="Pfam" id="PF07715">
    <property type="entry name" value="Plug"/>
    <property type="match status" value="1"/>
</dbReference>
<comment type="similarity">
    <text evidence="7">Belongs to the TonB-dependent receptor family.</text>
</comment>
<keyword evidence="4 7" id="KW-0812">Transmembrane</keyword>
<keyword evidence="2 7" id="KW-0813">Transport</keyword>
<evidence type="ECO:0000313" key="9">
    <source>
        <dbReference type="EMBL" id="RAW02579.1"/>
    </source>
</evidence>
<evidence type="ECO:0000256" key="6">
    <source>
        <dbReference type="ARBA" id="ARBA00023237"/>
    </source>
</evidence>
<dbReference type="InterPro" id="IPR037066">
    <property type="entry name" value="Plug_dom_sf"/>
</dbReference>
<name>A0A364Y8A2_9BACT</name>
<evidence type="ECO:0000256" key="3">
    <source>
        <dbReference type="ARBA" id="ARBA00022452"/>
    </source>
</evidence>
<dbReference type="SUPFAM" id="SSF49464">
    <property type="entry name" value="Carboxypeptidase regulatory domain-like"/>
    <property type="match status" value="1"/>
</dbReference>
<dbReference type="InterPro" id="IPR012910">
    <property type="entry name" value="Plug_dom"/>
</dbReference>
<proteinExistence type="inferred from homology"/>
<dbReference type="Gene3D" id="2.60.40.1120">
    <property type="entry name" value="Carboxypeptidase-like, regulatory domain"/>
    <property type="match status" value="1"/>
</dbReference>
<keyword evidence="10" id="KW-1185">Reference proteome</keyword>
<dbReference type="InterPro" id="IPR039426">
    <property type="entry name" value="TonB-dep_rcpt-like"/>
</dbReference>
<organism evidence="9 10">
    <name type="scientific">Pseudochryseolinea flava</name>
    <dbReference type="NCBI Taxonomy" id="2059302"/>
    <lineage>
        <taxon>Bacteria</taxon>
        <taxon>Pseudomonadati</taxon>
        <taxon>Bacteroidota</taxon>
        <taxon>Cytophagia</taxon>
        <taxon>Cytophagales</taxon>
        <taxon>Fulvivirgaceae</taxon>
        <taxon>Pseudochryseolinea</taxon>
    </lineage>
</organism>
<dbReference type="InterPro" id="IPR023996">
    <property type="entry name" value="TonB-dep_OMP_SusC/RagA"/>
</dbReference>
<dbReference type="Gene3D" id="2.170.130.10">
    <property type="entry name" value="TonB-dependent receptor, plug domain"/>
    <property type="match status" value="1"/>
</dbReference>
<feature type="domain" description="TonB-dependent receptor plug" evidence="8">
    <location>
        <begin position="148"/>
        <end position="254"/>
    </location>
</feature>
<evidence type="ECO:0000259" key="8">
    <source>
        <dbReference type="Pfam" id="PF07715"/>
    </source>
</evidence>
<dbReference type="InterPro" id="IPR008969">
    <property type="entry name" value="CarboxyPept-like_regulatory"/>
</dbReference>
<keyword evidence="3 7" id="KW-1134">Transmembrane beta strand</keyword>
<accession>A0A364Y8A2</accession>
<dbReference type="InterPro" id="IPR036942">
    <property type="entry name" value="Beta-barrel_TonB_sf"/>
</dbReference>
<dbReference type="SUPFAM" id="SSF56935">
    <property type="entry name" value="Porins"/>
    <property type="match status" value="1"/>
</dbReference>
<evidence type="ECO:0000256" key="2">
    <source>
        <dbReference type="ARBA" id="ARBA00022448"/>
    </source>
</evidence>